<evidence type="ECO:0000313" key="2">
    <source>
        <dbReference type="Proteomes" id="UP001374599"/>
    </source>
</evidence>
<protein>
    <submittedName>
        <fullName evidence="1">DUF6179 domain-containing protein</fullName>
    </submittedName>
</protein>
<dbReference type="EMBL" id="BTPU01000124">
    <property type="protein sequence ID" value="GMQ65357.1"/>
    <property type="molecule type" value="Genomic_DNA"/>
</dbReference>
<proteinExistence type="predicted"/>
<dbReference type="Proteomes" id="UP001374599">
    <property type="component" value="Unassembled WGS sequence"/>
</dbReference>
<organism evidence="1 2">
    <name type="scientific">Vallitalea maricola</name>
    <dbReference type="NCBI Taxonomy" id="3074433"/>
    <lineage>
        <taxon>Bacteria</taxon>
        <taxon>Bacillati</taxon>
        <taxon>Bacillota</taxon>
        <taxon>Clostridia</taxon>
        <taxon>Lachnospirales</taxon>
        <taxon>Vallitaleaceae</taxon>
        <taxon>Vallitalea</taxon>
    </lineage>
</organism>
<accession>A0ACB5UR60</accession>
<name>A0ACB5UR60_9FIRM</name>
<gene>
    <name evidence="1" type="ORF">AN2V17_46010</name>
</gene>
<comment type="caution">
    <text evidence="1">The sequence shown here is derived from an EMBL/GenBank/DDBJ whole genome shotgun (WGS) entry which is preliminary data.</text>
</comment>
<evidence type="ECO:0000313" key="1">
    <source>
        <dbReference type="EMBL" id="GMQ65357.1"/>
    </source>
</evidence>
<keyword evidence="2" id="KW-1185">Reference proteome</keyword>
<reference evidence="1" key="1">
    <citation type="submission" date="2023-09" db="EMBL/GenBank/DDBJ databases">
        <title>Vallitalea sediminicola and Vallitalea maricola sp. nov., anaerobic bacteria isolated from marine sediment.</title>
        <authorList>
            <person name="Hirano S."/>
            <person name="Maeda A."/>
            <person name="Terahara T."/>
            <person name="Mori K."/>
            <person name="Hamada M."/>
            <person name="Matsumoto R."/>
            <person name="Kobayashi T."/>
        </authorList>
    </citation>
    <scope>NUCLEOTIDE SEQUENCE</scope>
    <source>
        <strain evidence="1">AN17-2</strain>
    </source>
</reference>
<sequence length="435" mass="51038">MNNDLALELISKNNIEILVILKKLIEKYTFGESSSVKVEVAENLLQSIHYSIDAYVSKCSQEEGLITLQSEGITEVYEKGLSEVKLCLEQCKELYKNVMDNKLQINIQAYNDTLHTAIPYFLREYNCLYNAHETICCIDYPLAINDMDIQGVFYIRKYLERIMLENKFCNYFINEIDEVLSCYGELYKLNYSEALINVFEIVINNYIFFLIAENEGISIHISKVDYEMIISKISNLESKDINKLLDNIFKEILINLDIKNKELIYYINEYKSVFTDRLISNINHGSLRYMVIVDDNQKLQEVNLLDTDDRMDDDSFKELVNIIQACNDTQDIIDIIKNNVKSLIDFIDILKGDCLFGAETFYSIFNILNDMELAILGKVVYDEELRYREGMDILLIDIGDREKEWEIYYDDFIKDLDKDRIEDIKWLMSNYNIVT</sequence>